<dbReference type="AlphaFoldDB" id="A0A7W9EKE5"/>
<feature type="transmembrane region" description="Helical" evidence="5">
    <location>
        <begin position="218"/>
        <end position="245"/>
    </location>
</feature>
<gene>
    <name evidence="6" type="ORF">FHR19_002952</name>
</gene>
<keyword evidence="3 5" id="KW-1133">Transmembrane helix</keyword>
<feature type="transmembrane region" description="Helical" evidence="5">
    <location>
        <begin position="55"/>
        <end position="76"/>
    </location>
</feature>
<evidence type="ECO:0000313" key="7">
    <source>
        <dbReference type="Proteomes" id="UP000557739"/>
    </source>
</evidence>
<feature type="transmembrane region" description="Helical" evidence="5">
    <location>
        <begin position="88"/>
        <end position="117"/>
    </location>
</feature>
<evidence type="ECO:0000256" key="4">
    <source>
        <dbReference type="ARBA" id="ARBA00023136"/>
    </source>
</evidence>
<protein>
    <submittedName>
        <fullName evidence="6">Uncharacterized protein involved in cysteine biosynthesis</fullName>
    </submittedName>
</protein>
<comment type="subcellular location">
    <subcellularLocation>
        <location evidence="1">Membrane</location>
        <topology evidence="1">Multi-pass membrane protein</topology>
    </subcellularLocation>
</comment>
<dbReference type="InterPro" id="IPR059112">
    <property type="entry name" value="CysZ/EI24"/>
</dbReference>
<evidence type="ECO:0000313" key="6">
    <source>
        <dbReference type="EMBL" id="MBB5699586.1"/>
    </source>
</evidence>
<reference evidence="6 7" key="1">
    <citation type="submission" date="2020-08" db="EMBL/GenBank/DDBJ databases">
        <title>Genomic Encyclopedia of Type Strains, Phase IV (KMG-IV): sequencing the most valuable type-strain genomes for metagenomic binning, comparative biology and taxonomic classification.</title>
        <authorList>
            <person name="Goeker M."/>
        </authorList>
    </citation>
    <scope>NUCLEOTIDE SEQUENCE [LARGE SCALE GENOMIC DNA]</scope>
    <source>
        <strain evidence="6 7">DSM 27244</strain>
    </source>
</reference>
<dbReference type="Pfam" id="PF07264">
    <property type="entry name" value="EI24"/>
    <property type="match status" value="1"/>
</dbReference>
<proteinExistence type="predicted"/>
<keyword evidence="2 5" id="KW-0812">Transmembrane</keyword>
<evidence type="ECO:0000256" key="2">
    <source>
        <dbReference type="ARBA" id="ARBA00022692"/>
    </source>
</evidence>
<evidence type="ECO:0000256" key="5">
    <source>
        <dbReference type="SAM" id="Phobius"/>
    </source>
</evidence>
<comment type="caution">
    <text evidence="6">The sequence shown here is derived from an EMBL/GenBank/DDBJ whole genome shotgun (WGS) entry which is preliminary data.</text>
</comment>
<evidence type="ECO:0000256" key="3">
    <source>
        <dbReference type="ARBA" id="ARBA00022989"/>
    </source>
</evidence>
<evidence type="ECO:0000256" key="1">
    <source>
        <dbReference type="ARBA" id="ARBA00004141"/>
    </source>
</evidence>
<dbReference type="EMBL" id="JACIJJ010000004">
    <property type="protein sequence ID" value="MBB5699586.1"/>
    <property type="molecule type" value="Genomic_DNA"/>
</dbReference>
<sequence>MLLGLGAPIARAARAQAVLAFAWPRGHKAAMLRALALSIGQLGDPPVLRVLAKSLGLTVVVFLALGGGGWWGARALAQSYGAGGWSELAGVAAVFVALLASWLLFRAVAIAVVGIFADEVVEAVEQRHYPAALATARPVPIARGAAMGLGSAARTLLVNLALSPLYIALLVTGVGTAAAFFVVNGWLLGRDLGDMVAARHHPRAAMRDWRSGTRGGRFMLGLAGTALLVVPLVNLVAPVLAAAMATHWYHMRGRG</sequence>
<keyword evidence="7" id="KW-1185">Reference proteome</keyword>
<organism evidence="6 7">
    <name type="scientific">Sphingomonas yantingensis</name>
    <dbReference type="NCBI Taxonomy" id="1241761"/>
    <lineage>
        <taxon>Bacteria</taxon>
        <taxon>Pseudomonadati</taxon>
        <taxon>Pseudomonadota</taxon>
        <taxon>Alphaproteobacteria</taxon>
        <taxon>Sphingomonadales</taxon>
        <taxon>Sphingomonadaceae</taxon>
        <taxon>Sphingomonas</taxon>
    </lineage>
</organism>
<dbReference type="Proteomes" id="UP000557739">
    <property type="component" value="Unassembled WGS sequence"/>
</dbReference>
<accession>A0A7W9EKE5</accession>
<name>A0A7W9EKE5_9SPHN</name>
<keyword evidence="4 5" id="KW-0472">Membrane</keyword>
<feature type="transmembrane region" description="Helical" evidence="5">
    <location>
        <begin position="165"/>
        <end position="189"/>
    </location>
</feature>